<evidence type="ECO:0000256" key="1">
    <source>
        <dbReference type="ARBA" id="ARBA00022722"/>
    </source>
</evidence>
<dbReference type="SUPFAM" id="SSF50199">
    <property type="entry name" value="Staphylococcal nuclease"/>
    <property type="match status" value="1"/>
</dbReference>
<evidence type="ECO:0000313" key="7">
    <source>
        <dbReference type="Proteomes" id="UP000230154"/>
    </source>
</evidence>
<dbReference type="AlphaFoldDB" id="A0A2H0TPF8"/>
<gene>
    <name evidence="6" type="ORF">COU35_04745</name>
</gene>
<evidence type="ECO:0000259" key="5">
    <source>
        <dbReference type="PROSITE" id="PS50830"/>
    </source>
</evidence>
<feature type="chain" id="PRO_5013729076" description="TNase-like domain-containing protein" evidence="4">
    <location>
        <begin position="20"/>
        <end position="298"/>
    </location>
</feature>
<reference evidence="7" key="1">
    <citation type="submission" date="2017-09" db="EMBL/GenBank/DDBJ databases">
        <title>Depth-based differentiation of microbial function through sediment-hosted aquifers and enrichment of novel symbionts in the deep terrestrial subsurface.</title>
        <authorList>
            <person name="Probst A.J."/>
            <person name="Ladd B."/>
            <person name="Jarett J.K."/>
            <person name="Geller-Mcgrath D.E."/>
            <person name="Sieber C.M.K."/>
            <person name="Emerson J.B."/>
            <person name="Anantharaman K."/>
            <person name="Thomas B.C."/>
            <person name="Malmstrom R."/>
            <person name="Stieglmeier M."/>
            <person name="Klingl A."/>
            <person name="Woyke T."/>
            <person name="Ryan C.M."/>
            <person name="Banfield J.F."/>
        </authorList>
    </citation>
    <scope>NUCLEOTIDE SEQUENCE [LARGE SCALE GENOMIC DNA]</scope>
</reference>
<dbReference type="PANTHER" id="PTHR12302:SF3">
    <property type="entry name" value="SERINE_THREONINE-PROTEIN KINASE 31"/>
    <property type="match status" value="1"/>
</dbReference>
<protein>
    <recommendedName>
        <fullName evidence="5">TNase-like domain-containing protein</fullName>
    </recommendedName>
</protein>
<proteinExistence type="predicted"/>
<dbReference type="SMART" id="SM00318">
    <property type="entry name" value="SNc"/>
    <property type="match status" value="1"/>
</dbReference>
<dbReference type="PROSITE" id="PS01123">
    <property type="entry name" value="TNASE_1"/>
    <property type="match status" value="1"/>
</dbReference>
<evidence type="ECO:0000313" key="6">
    <source>
        <dbReference type="EMBL" id="PIR74019.1"/>
    </source>
</evidence>
<feature type="signal peptide" evidence="4">
    <location>
        <begin position="1"/>
        <end position="19"/>
    </location>
</feature>
<dbReference type="GO" id="GO:0004519">
    <property type="term" value="F:endonuclease activity"/>
    <property type="evidence" value="ECO:0007669"/>
    <property type="project" value="UniProtKB-KW"/>
</dbReference>
<evidence type="ECO:0000256" key="2">
    <source>
        <dbReference type="ARBA" id="ARBA00022759"/>
    </source>
</evidence>
<dbReference type="Gene3D" id="2.40.50.90">
    <property type="match status" value="1"/>
</dbReference>
<keyword evidence="1" id="KW-0540">Nuclease</keyword>
<dbReference type="InterPro" id="IPR016071">
    <property type="entry name" value="Staphylococal_nuclease_OB-fold"/>
</dbReference>
<dbReference type="InterPro" id="IPR002071">
    <property type="entry name" value="Thermonucl_AS"/>
</dbReference>
<dbReference type="PROSITE" id="PS50830">
    <property type="entry name" value="TNASE_3"/>
    <property type="match status" value="1"/>
</dbReference>
<dbReference type="Proteomes" id="UP000230154">
    <property type="component" value="Unassembled WGS sequence"/>
</dbReference>
<keyword evidence="3" id="KW-0378">Hydrolase</keyword>
<dbReference type="InterPro" id="IPR035437">
    <property type="entry name" value="SNase_OB-fold_sf"/>
</dbReference>
<comment type="caution">
    <text evidence="6">The sequence shown here is derived from an EMBL/GenBank/DDBJ whole genome shotgun (WGS) entry which is preliminary data.</text>
</comment>
<organism evidence="6 7">
    <name type="scientific">Candidatus Magasanikbacteria bacterium CG10_big_fil_rev_8_21_14_0_10_47_10</name>
    <dbReference type="NCBI Taxonomy" id="1974652"/>
    <lineage>
        <taxon>Bacteria</taxon>
        <taxon>Candidatus Magasanikiibacteriota</taxon>
    </lineage>
</organism>
<evidence type="ECO:0000256" key="4">
    <source>
        <dbReference type="SAM" id="SignalP"/>
    </source>
</evidence>
<accession>A0A2H0TPF8</accession>
<feature type="domain" description="TNase-like" evidence="5">
    <location>
        <begin position="81"/>
        <end position="209"/>
    </location>
</feature>
<dbReference type="EMBL" id="PFCB01000031">
    <property type="protein sequence ID" value="PIR74019.1"/>
    <property type="molecule type" value="Genomic_DNA"/>
</dbReference>
<dbReference type="GO" id="GO:0003676">
    <property type="term" value="F:nucleic acid binding"/>
    <property type="evidence" value="ECO:0007669"/>
    <property type="project" value="InterPro"/>
</dbReference>
<sequence>MKKIIFILFTVLLSGAGCGVSTINTNSLDASLIASIKSMEITDSPQQTQQETDTAVDTLVVVKPTSTTDLIEEERIDSFFVTRVIDGDTIDVMMDGKTERIRLIGIDTPETVDPRKSVQCFGKEASEKTTELLLNKYVILEADASQGDKDIYGRLLRYPFLDDGQNVGLTLISDGFAHEYTYNTPYKYQKDFKSAELAAREGKKGLWADNACAEAQTSIDSSVIIIEVQTPTVSPAAEIVETPPSPNPPTAEIVDPAVKKSTTGKCHAKGTQYYNQTKKFTAYDTIVECLDSGGVLPL</sequence>
<evidence type="ECO:0000256" key="3">
    <source>
        <dbReference type="ARBA" id="ARBA00022801"/>
    </source>
</evidence>
<dbReference type="Pfam" id="PF00565">
    <property type="entry name" value="SNase"/>
    <property type="match status" value="1"/>
</dbReference>
<dbReference type="PANTHER" id="PTHR12302">
    <property type="entry name" value="EBNA2 BINDING PROTEIN P100"/>
    <property type="match status" value="1"/>
</dbReference>
<name>A0A2H0TPF8_9BACT</name>
<dbReference type="PROSITE" id="PS51257">
    <property type="entry name" value="PROKAR_LIPOPROTEIN"/>
    <property type="match status" value="1"/>
</dbReference>
<keyword evidence="2" id="KW-0255">Endonuclease</keyword>
<dbReference type="GO" id="GO:0016787">
    <property type="term" value="F:hydrolase activity"/>
    <property type="evidence" value="ECO:0007669"/>
    <property type="project" value="UniProtKB-KW"/>
</dbReference>
<keyword evidence="4" id="KW-0732">Signal</keyword>